<protein>
    <submittedName>
        <fullName evidence="1">Uncharacterized protein</fullName>
    </submittedName>
</protein>
<keyword evidence="2" id="KW-1185">Reference proteome</keyword>
<evidence type="ECO:0000313" key="1">
    <source>
        <dbReference type="EMBL" id="GHP01003.1"/>
    </source>
</evidence>
<dbReference type="RefSeq" id="WP_220211576.1">
    <property type="nucleotide sequence ID" value="NZ_BNJK01000004.1"/>
</dbReference>
<sequence>MSVLLTDDFRLLLRLLGLQPDQHEHLIIERLLSEEEFVEKAKDTDFTSLIGLPAAAAYLTEIFGREVTATPYSQSRWTVEPMAKGDTLYVASFMTSRNQGEPGLREVREATKDYFRVYFDPMVVVGIAIPFADLPSDWFLGF</sequence>
<dbReference type="AlphaFoldDB" id="A0A8J3N726"/>
<comment type="caution">
    <text evidence="1">The sequence shown here is derived from an EMBL/GenBank/DDBJ whole genome shotgun (WGS) entry which is preliminary data.</text>
</comment>
<name>A0A8J3N726_9CHLR</name>
<accession>A0A8J3N726</accession>
<dbReference type="Proteomes" id="UP000597444">
    <property type="component" value="Unassembled WGS sequence"/>
</dbReference>
<dbReference type="EMBL" id="BNJK01000004">
    <property type="protein sequence ID" value="GHP01003.1"/>
    <property type="molecule type" value="Genomic_DNA"/>
</dbReference>
<proteinExistence type="predicted"/>
<gene>
    <name evidence="1" type="ORF">KSF_110500</name>
</gene>
<dbReference type="Gene3D" id="3.40.50.11170">
    <property type="entry name" value="Uncharacterised protein PF08960, DUF1874"/>
    <property type="match status" value="1"/>
</dbReference>
<organism evidence="1 2">
    <name type="scientific">Reticulibacter mediterranei</name>
    <dbReference type="NCBI Taxonomy" id="2778369"/>
    <lineage>
        <taxon>Bacteria</taxon>
        <taxon>Bacillati</taxon>
        <taxon>Chloroflexota</taxon>
        <taxon>Ktedonobacteria</taxon>
        <taxon>Ktedonobacterales</taxon>
        <taxon>Reticulibacteraceae</taxon>
        <taxon>Reticulibacter</taxon>
    </lineage>
</organism>
<dbReference type="InterPro" id="IPR037236">
    <property type="entry name" value="STIV_B116-like_sf"/>
</dbReference>
<reference evidence="1" key="1">
    <citation type="submission" date="2020-10" db="EMBL/GenBank/DDBJ databases">
        <title>Taxonomic study of unclassified bacteria belonging to the class Ktedonobacteria.</title>
        <authorList>
            <person name="Yabe S."/>
            <person name="Wang C.M."/>
            <person name="Zheng Y."/>
            <person name="Sakai Y."/>
            <person name="Cavaletti L."/>
            <person name="Monciardini P."/>
            <person name="Donadio S."/>
        </authorList>
    </citation>
    <scope>NUCLEOTIDE SEQUENCE</scope>
    <source>
        <strain evidence="1">ID150040</strain>
    </source>
</reference>
<evidence type="ECO:0000313" key="2">
    <source>
        <dbReference type="Proteomes" id="UP000597444"/>
    </source>
</evidence>